<accession>A0ACC7NQ56</accession>
<comment type="caution">
    <text evidence="1">The sequence shown here is derived from an EMBL/GenBank/DDBJ whole genome shotgun (WGS) entry which is preliminary data.</text>
</comment>
<dbReference type="EMBL" id="JBJURJ010000001">
    <property type="protein sequence ID" value="MFM9326764.1"/>
    <property type="molecule type" value="Genomic_DNA"/>
</dbReference>
<proteinExistence type="predicted"/>
<keyword evidence="2" id="KW-1185">Reference proteome</keyword>
<evidence type="ECO:0000313" key="2">
    <source>
        <dbReference type="Proteomes" id="UP001631969"/>
    </source>
</evidence>
<sequence>MNPIEYAQAKGWDKIKVHIEPQRYSGFVDGKDAIAPEELHDSGLKMETARLAKEHEDKERAVFWVDLEQLEPTNQTNVELTIEPAK</sequence>
<dbReference type="Proteomes" id="UP001631969">
    <property type="component" value="Unassembled WGS sequence"/>
</dbReference>
<reference evidence="1" key="1">
    <citation type="submission" date="2024-12" db="EMBL/GenBank/DDBJ databases">
        <authorList>
            <person name="Wu N."/>
        </authorList>
    </citation>
    <scope>NUCLEOTIDE SEQUENCE</scope>
    <source>
        <strain evidence="1">P15</strain>
    </source>
</reference>
<organism evidence="1 2">
    <name type="scientific">Paenibacillus mesotrionivorans</name>
    <dbReference type="NCBI Taxonomy" id="3160968"/>
    <lineage>
        <taxon>Bacteria</taxon>
        <taxon>Bacillati</taxon>
        <taxon>Bacillota</taxon>
        <taxon>Bacilli</taxon>
        <taxon>Bacillales</taxon>
        <taxon>Paenibacillaceae</taxon>
        <taxon>Paenibacillus</taxon>
    </lineage>
</organism>
<protein>
    <submittedName>
        <fullName evidence="1">Uncharacterized protein</fullName>
    </submittedName>
</protein>
<name>A0ACC7NQ56_9BACL</name>
<gene>
    <name evidence="1" type="ORF">ACI1P1_00495</name>
</gene>
<evidence type="ECO:0000313" key="1">
    <source>
        <dbReference type="EMBL" id="MFM9326764.1"/>
    </source>
</evidence>